<dbReference type="RefSeq" id="WP_077832341.1">
    <property type="nucleotide sequence ID" value="NZ_CP096983.1"/>
</dbReference>
<dbReference type="Pfam" id="PF01047">
    <property type="entry name" value="MarR"/>
    <property type="match status" value="1"/>
</dbReference>
<dbReference type="Gene3D" id="1.10.10.10">
    <property type="entry name" value="Winged helix-like DNA-binding domain superfamily/Winged helix DNA-binding domain"/>
    <property type="match status" value="1"/>
</dbReference>
<dbReference type="EMBL" id="CP096983">
    <property type="protein sequence ID" value="URZ10397.1"/>
    <property type="molecule type" value="Genomic_DNA"/>
</dbReference>
<dbReference type="PANTHER" id="PTHR42756:SF1">
    <property type="entry name" value="TRANSCRIPTIONAL REPRESSOR OF EMRAB OPERON"/>
    <property type="match status" value="1"/>
</dbReference>
<evidence type="ECO:0000256" key="2">
    <source>
        <dbReference type="ARBA" id="ARBA00023125"/>
    </source>
</evidence>
<dbReference type="GO" id="GO:0003700">
    <property type="term" value="F:DNA-binding transcription factor activity"/>
    <property type="evidence" value="ECO:0007669"/>
    <property type="project" value="InterPro"/>
</dbReference>
<dbReference type="KEGG" id="crw:CROST_011050"/>
<proteinExistence type="predicted"/>
<sequence>MISQSKFCIVDVLQKIIDKLRVIEYIKAEELEISVMEVHGIFEIGKIGEITINEFSKILYLDKNSVNKLVNNLVDEKFLLRHIHPENKRHVILKLTENGQKIYESIRDDFNLYFKKILGYVPEDNKEDISNDFRILLKSMEDNN</sequence>
<evidence type="ECO:0000256" key="1">
    <source>
        <dbReference type="ARBA" id="ARBA00023015"/>
    </source>
</evidence>
<accession>A0A1S8L274</accession>
<dbReference type="InterPro" id="IPR000835">
    <property type="entry name" value="HTH_MarR-typ"/>
</dbReference>
<dbReference type="InterPro" id="IPR036388">
    <property type="entry name" value="WH-like_DNA-bd_sf"/>
</dbReference>
<keyword evidence="5" id="KW-1185">Reference proteome</keyword>
<gene>
    <name evidence="4" type="ORF">CROST_011050</name>
</gene>
<dbReference type="PROSITE" id="PS50995">
    <property type="entry name" value="HTH_MARR_2"/>
    <property type="match status" value="1"/>
</dbReference>
<dbReference type="SUPFAM" id="SSF46785">
    <property type="entry name" value="Winged helix' DNA-binding domain"/>
    <property type="match status" value="1"/>
</dbReference>
<organism evidence="4 5">
    <name type="scientific">Clostridium felsineum</name>
    <dbReference type="NCBI Taxonomy" id="36839"/>
    <lineage>
        <taxon>Bacteria</taxon>
        <taxon>Bacillati</taxon>
        <taxon>Bacillota</taxon>
        <taxon>Clostridia</taxon>
        <taxon>Eubacteriales</taxon>
        <taxon>Clostridiaceae</taxon>
        <taxon>Clostridium</taxon>
    </lineage>
</organism>
<keyword evidence="3" id="KW-0804">Transcription</keyword>
<keyword evidence="1" id="KW-0805">Transcription regulation</keyword>
<reference evidence="4 5" key="1">
    <citation type="submission" date="2022-04" db="EMBL/GenBank/DDBJ databases">
        <title>Genome sequence of C. roseum typestrain.</title>
        <authorList>
            <person name="Poehlein A."/>
            <person name="Schoch T."/>
            <person name="Duerre P."/>
            <person name="Daniel R."/>
        </authorList>
    </citation>
    <scope>NUCLEOTIDE SEQUENCE [LARGE SCALE GENOMIC DNA]</scope>
    <source>
        <strain evidence="4 5">DSM 7320</strain>
    </source>
</reference>
<dbReference type="Proteomes" id="UP000190951">
    <property type="component" value="Chromosome"/>
</dbReference>
<evidence type="ECO:0000313" key="5">
    <source>
        <dbReference type="Proteomes" id="UP000190951"/>
    </source>
</evidence>
<protein>
    <submittedName>
        <fullName evidence="4">Uncharacterized protein</fullName>
    </submittedName>
</protein>
<dbReference type="SMART" id="SM00347">
    <property type="entry name" value="HTH_MARR"/>
    <property type="match status" value="1"/>
</dbReference>
<dbReference type="GO" id="GO:0003677">
    <property type="term" value="F:DNA binding"/>
    <property type="evidence" value="ECO:0007669"/>
    <property type="project" value="UniProtKB-KW"/>
</dbReference>
<name>A0A1S8L274_9CLOT</name>
<keyword evidence="2" id="KW-0238">DNA-binding</keyword>
<dbReference type="STRING" id="84029.CROST_31210"/>
<evidence type="ECO:0000256" key="3">
    <source>
        <dbReference type="ARBA" id="ARBA00023163"/>
    </source>
</evidence>
<dbReference type="PANTHER" id="PTHR42756">
    <property type="entry name" value="TRANSCRIPTIONAL REGULATOR, MARR"/>
    <property type="match status" value="1"/>
</dbReference>
<dbReference type="InterPro" id="IPR036390">
    <property type="entry name" value="WH_DNA-bd_sf"/>
</dbReference>
<dbReference type="AlphaFoldDB" id="A0A1S8L274"/>
<evidence type="ECO:0000313" key="4">
    <source>
        <dbReference type="EMBL" id="URZ10397.1"/>
    </source>
</evidence>